<dbReference type="Proteomes" id="UP000184080">
    <property type="component" value="Unassembled WGS sequence"/>
</dbReference>
<dbReference type="OrthoDB" id="9798833at2"/>
<dbReference type="InterPro" id="IPR035965">
    <property type="entry name" value="PAS-like_dom_sf"/>
</dbReference>
<organism evidence="5 6">
    <name type="scientific">Clostridium amylolyticum</name>
    <dbReference type="NCBI Taxonomy" id="1121298"/>
    <lineage>
        <taxon>Bacteria</taxon>
        <taxon>Bacillati</taxon>
        <taxon>Bacillota</taxon>
        <taxon>Clostridia</taxon>
        <taxon>Eubacteriales</taxon>
        <taxon>Clostridiaceae</taxon>
        <taxon>Clostridium</taxon>
    </lineage>
</organism>
<dbReference type="Pfam" id="PF00990">
    <property type="entry name" value="GGDEF"/>
    <property type="match status" value="1"/>
</dbReference>
<dbReference type="PROSITE" id="PS50887">
    <property type="entry name" value="GGDEF"/>
    <property type="match status" value="1"/>
</dbReference>
<dbReference type="CDD" id="cd00130">
    <property type="entry name" value="PAS"/>
    <property type="match status" value="1"/>
</dbReference>
<dbReference type="SUPFAM" id="SSF55785">
    <property type="entry name" value="PYP-like sensor domain (PAS domain)"/>
    <property type="match status" value="1"/>
</dbReference>
<protein>
    <submittedName>
        <fullName evidence="5">PAS domain S-box-containing protein/diguanylate cyclase (GGDEF) domain-containing protein</fullName>
    </submittedName>
</protein>
<dbReference type="PANTHER" id="PTHR44757">
    <property type="entry name" value="DIGUANYLATE CYCLASE DGCP"/>
    <property type="match status" value="1"/>
</dbReference>
<sequence length="321" mass="37555">MQILSVLIIGVVVGIIVANIMIRCGISILKLRYDRSKNKQKIYKIMLDSGKDIMYYFEVYPEKRFTYLSPALQNILGWKASDNLNNPTKILKMVHPDDYELLLQKYSGEVDYSKPIFMRFKHKNGQYIWTEDYAVPIYKGNKLMAITGCIRDITLRKELEEIIEYKSHHDPMTGIYNRQYFEWIFERLDKHKNARTAILLCELRGIKHLNNEFGLQGGNDFIKFTAEFLKGFSTEDCMLFRISGDEFAFIMMDVEERYVKNIVDKIQKELNIIKENEKLTSMDMSLGYGYTLSSLGRMAFALSQAMDMVHKNKESVEEVKI</sequence>
<keyword evidence="1" id="KW-0812">Transmembrane</keyword>
<accession>A0A1M6HM20</accession>
<feature type="domain" description="PAC" evidence="3">
    <location>
        <begin position="114"/>
        <end position="165"/>
    </location>
</feature>
<keyword evidence="1" id="KW-0472">Membrane</keyword>
<keyword evidence="6" id="KW-1185">Reference proteome</keyword>
<dbReference type="InterPro" id="IPR000160">
    <property type="entry name" value="GGDEF_dom"/>
</dbReference>
<feature type="domain" description="GGDEF" evidence="4">
    <location>
        <begin position="194"/>
        <end position="321"/>
    </location>
</feature>
<dbReference type="Gene3D" id="3.30.70.270">
    <property type="match status" value="1"/>
</dbReference>
<dbReference type="PANTHER" id="PTHR44757:SF2">
    <property type="entry name" value="BIOFILM ARCHITECTURE MAINTENANCE PROTEIN MBAA"/>
    <property type="match status" value="1"/>
</dbReference>
<evidence type="ECO:0000259" key="2">
    <source>
        <dbReference type="PROSITE" id="PS50112"/>
    </source>
</evidence>
<dbReference type="CDD" id="cd01949">
    <property type="entry name" value="GGDEF"/>
    <property type="match status" value="1"/>
</dbReference>
<evidence type="ECO:0000313" key="6">
    <source>
        <dbReference type="Proteomes" id="UP000184080"/>
    </source>
</evidence>
<dbReference type="SUPFAM" id="SSF55073">
    <property type="entry name" value="Nucleotide cyclase"/>
    <property type="match status" value="1"/>
</dbReference>
<dbReference type="Gene3D" id="3.30.450.20">
    <property type="entry name" value="PAS domain"/>
    <property type="match status" value="1"/>
</dbReference>
<dbReference type="InterPro" id="IPR000700">
    <property type="entry name" value="PAS-assoc_C"/>
</dbReference>
<keyword evidence="1" id="KW-1133">Transmembrane helix</keyword>
<evidence type="ECO:0000259" key="4">
    <source>
        <dbReference type="PROSITE" id="PS50887"/>
    </source>
</evidence>
<feature type="domain" description="PAS" evidence="2">
    <location>
        <begin position="39"/>
        <end position="113"/>
    </location>
</feature>
<gene>
    <name evidence="5" type="ORF">SAMN05444401_2571</name>
</gene>
<dbReference type="InterPro" id="IPR013655">
    <property type="entry name" value="PAS_fold_3"/>
</dbReference>
<dbReference type="STRING" id="1121298.SAMN05444401_2571"/>
<proteinExistence type="predicted"/>
<dbReference type="InterPro" id="IPR029787">
    <property type="entry name" value="Nucleotide_cyclase"/>
</dbReference>
<dbReference type="SMART" id="SM00267">
    <property type="entry name" value="GGDEF"/>
    <property type="match status" value="1"/>
</dbReference>
<feature type="transmembrane region" description="Helical" evidence="1">
    <location>
        <begin position="6"/>
        <end position="29"/>
    </location>
</feature>
<dbReference type="PROSITE" id="PS50113">
    <property type="entry name" value="PAC"/>
    <property type="match status" value="1"/>
</dbReference>
<dbReference type="NCBIfam" id="TIGR00254">
    <property type="entry name" value="GGDEF"/>
    <property type="match status" value="1"/>
</dbReference>
<dbReference type="EMBL" id="FQZO01000003">
    <property type="protein sequence ID" value="SHJ23251.1"/>
    <property type="molecule type" value="Genomic_DNA"/>
</dbReference>
<dbReference type="NCBIfam" id="TIGR00229">
    <property type="entry name" value="sensory_box"/>
    <property type="match status" value="1"/>
</dbReference>
<dbReference type="InterPro" id="IPR000014">
    <property type="entry name" value="PAS"/>
</dbReference>
<evidence type="ECO:0000256" key="1">
    <source>
        <dbReference type="SAM" id="Phobius"/>
    </source>
</evidence>
<evidence type="ECO:0000259" key="3">
    <source>
        <dbReference type="PROSITE" id="PS50113"/>
    </source>
</evidence>
<evidence type="ECO:0000313" key="5">
    <source>
        <dbReference type="EMBL" id="SHJ23251.1"/>
    </source>
</evidence>
<dbReference type="AlphaFoldDB" id="A0A1M6HM20"/>
<dbReference type="RefSeq" id="WP_073007097.1">
    <property type="nucleotide sequence ID" value="NZ_FQZO01000003.1"/>
</dbReference>
<dbReference type="InterPro" id="IPR052155">
    <property type="entry name" value="Biofilm_reg_signaling"/>
</dbReference>
<name>A0A1M6HM20_9CLOT</name>
<dbReference type="Pfam" id="PF08447">
    <property type="entry name" value="PAS_3"/>
    <property type="match status" value="1"/>
</dbReference>
<dbReference type="PROSITE" id="PS50112">
    <property type="entry name" value="PAS"/>
    <property type="match status" value="1"/>
</dbReference>
<reference evidence="5 6" key="1">
    <citation type="submission" date="2016-11" db="EMBL/GenBank/DDBJ databases">
        <authorList>
            <person name="Jaros S."/>
            <person name="Januszkiewicz K."/>
            <person name="Wedrychowicz H."/>
        </authorList>
    </citation>
    <scope>NUCLEOTIDE SEQUENCE [LARGE SCALE GENOMIC DNA]</scope>
    <source>
        <strain evidence="5 6">DSM 21864</strain>
    </source>
</reference>
<dbReference type="InterPro" id="IPR043128">
    <property type="entry name" value="Rev_trsase/Diguanyl_cyclase"/>
</dbReference>